<dbReference type="Proteomes" id="UP000316304">
    <property type="component" value="Unassembled WGS sequence"/>
</dbReference>
<keyword evidence="2" id="KW-1185">Reference proteome</keyword>
<gene>
    <name evidence="1" type="ORF">Pla52o_23890</name>
</gene>
<organism evidence="1 2">
    <name type="scientific">Novipirellula galeiformis</name>
    <dbReference type="NCBI Taxonomy" id="2528004"/>
    <lineage>
        <taxon>Bacteria</taxon>
        <taxon>Pseudomonadati</taxon>
        <taxon>Planctomycetota</taxon>
        <taxon>Planctomycetia</taxon>
        <taxon>Pirellulales</taxon>
        <taxon>Pirellulaceae</taxon>
        <taxon>Novipirellula</taxon>
    </lineage>
</organism>
<accession>A0A5C6CE31</accession>
<reference evidence="1 2" key="1">
    <citation type="submission" date="2019-02" db="EMBL/GenBank/DDBJ databases">
        <title>Deep-cultivation of Planctomycetes and their phenomic and genomic characterization uncovers novel biology.</title>
        <authorList>
            <person name="Wiegand S."/>
            <person name="Jogler M."/>
            <person name="Boedeker C."/>
            <person name="Pinto D."/>
            <person name="Vollmers J."/>
            <person name="Rivas-Marin E."/>
            <person name="Kohn T."/>
            <person name="Peeters S.H."/>
            <person name="Heuer A."/>
            <person name="Rast P."/>
            <person name="Oberbeckmann S."/>
            <person name="Bunk B."/>
            <person name="Jeske O."/>
            <person name="Meyerdierks A."/>
            <person name="Storesund J.E."/>
            <person name="Kallscheuer N."/>
            <person name="Luecker S."/>
            <person name="Lage O.M."/>
            <person name="Pohl T."/>
            <person name="Merkel B.J."/>
            <person name="Hornburger P."/>
            <person name="Mueller R.-W."/>
            <person name="Bruemmer F."/>
            <person name="Labrenz M."/>
            <person name="Spormann A.M."/>
            <person name="Op Den Camp H."/>
            <person name="Overmann J."/>
            <person name="Amann R."/>
            <person name="Jetten M.S.M."/>
            <person name="Mascher T."/>
            <person name="Medema M.H."/>
            <person name="Devos D.P."/>
            <person name="Kaster A.-K."/>
            <person name="Ovreas L."/>
            <person name="Rohde M."/>
            <person name="Galperin M.Y."/>
            <person name="Jogler C."/>
        </authorList>
    </citation>
    <scope>NUCLEOTIDE SEQUENCE [LARGE SCALE GENOMIC DNA]</scope>
    <source>
        <strain evidence="1 2">Pla52o</strain>
    </source>
</reference>
<sequence>MLHYLRMLISILSFAMILPTSAYSDGLLRQLPSEGSWATYRMSEKWDDGTKREIDVTIKSLGSEAAEGQPCSWFEIVMQLPDKSMRKAYRFLTPNEHVLSDPLGKALQVWVRQNEAAPFRDEAWDQFLPRLMLIAPARFENETKHDETKAVTYAGNRLECQVVSGTSTKQVTGSKTIAKYRVLLSDDMPFGVAAVTIDATVVTNCDPDPQAECNFTKGTVEFVATSTGQNAKSVVLVADATSGAPSDAPADR</sequence>
<evidence type="ECO:0000313" key="2">
    <source>
        <dbReference type="Proteomes" id="UP000316304"/>
    </source>
</evidence>
<protein>
    <submittedName>
        <fullName evidence="1">Uncharacterized protein</fullName>
    </submittedName>
</protein>
<dbReference type="EMBL" id="SJPT01000004">
    <property type="protein sequence ID" value="TWU22860.1"/>
    <property type="molecule type" value="Genomic_DNA"/>
</dbReference>
<name>A0A5C6CE31_9BACT</name>
<proteinExistence type="predicted"/>
<evidence type="ECO:0000313" key="1">
    <source>
        <dbReference type="EMBL" id="TWU22860.1"/>
    </source>
</evidence>
<dbReference type="AlphaFoldDB" id="A0A5C6CE31"/>
<dbReference type="OrthoDB" id="301264at2"/>
<comment type="caution">
    <text evidence="1">The sequence shown here is derived from an EMBL/GenBank/DDBJ whole genome shotgun (WGS) entry which is preliminary data.</text>
</comment>
<dbReference type="RefSeq" id="WP_146594692.1">
    <property type="nucleotide sequence ID" value="NZ_SJPT01000004.1"/>
</dbReference>